<gene>
    <name evidence="3" type="ORF">ODALV1_LOCUS24548</name>
</gene>
<dbReference type="InterPro" id="IPR002350">
    <property type="entry name" value="Kazal_dom"/>
</dbReference>
<dbReference type="SMART" id="SM00280">
    <property type="entry name" value="KAZAL"/>
    <property type="match status" value="1"/>
</dbReference>
<evidence type="ECO:0000259" key="2">
    <source>
        <dbReference type="PROSITE" id="PS51465"/>
    </source>
</evidence>
<sequence length="72" mass="7973">MKLQFTFVAAIAIFLLAIMSESQALPEPDGEKPCICPFIRLEVCGADNKTYPNDCLRRCKGVELSHEGPCKD</sequence>
<comment type="caution">
    <text evidence="3">The sequence shown here is derived from an EMBL/GenBank/DDBJ whole genome shotgun (WGS) entry which is preliminary data.</text>
</comment>
<proteinExistence type="predicted"/>
<dbReference type="EMBL" id="CAXLJM020000092">
    <property type="protein sequence ID" value="CAL8132260.1"/>
    <property type="molecule type" value="Genomic_DNA"/>
</dbReference>
<organism evidence="3 4">
    <name type="scientific">Orchesella dallaii</name>
    <dbReference type="NCBI Taxonomy" id="48710"/>
    <lineage>
        <taxon>Eukaryota</taxon>
        <taxon>Metazoa</taxon>
        <taxon>Ecdysozoa</taxon>
        <taxon>Arthropoda</taxon>
        <taxon>Hexapoda</taxon>
        <taxon>Collembola</taxon>
        <taxon>Entomobryomorpha</taxon>
        <taxon>Entomobryoidea</taxon>
        <taxon>Orchesellidae</taxon>
        <taxon>Orchesellinae</taxon>
        <taxon>Orchesella</taxon>
    </lineage>
</organism>
<evidence type="ECO:0000313" key="4">
    <source>
        <dbReference type="Proteomes" id="UP001642540"/>
    </source>
</evidence>
<feature type="chain" id="PRO_5046927932" description="Kazal-like domain-containing protein" evidence="1">
    <location>
        <begin position="25"/>
        <end position="72"/>
    </location>
</feature>
<dbReference type="CDD" id="cd00104">
    <property type="entry name" value="KAZAL_FS"/>
    <property type="match status" value="1"/>
</dbReference>
<dbReference type="InterPro" id="IPR036058">
    <property type="entry name" value="Kazal_dom_sf"/>
</dbReference>
<dbReference type="Pfam" id="PF07648">
    <property type="entry name" value="Kazal_2"/>
    <property type="match status" value="1"/>
</dbReference>
<reference evidence="3 4" key="1">
    <citation type="submission" date="2024-08" db="EMBL/GenBank/DDBJ databases">
        <authorList>
            <person name="Cucini C."/>
            <person name="Frati F."/>
        </authorList>
    </citation>
    <scope>NUCLEOTIDE SEQUENCE [LARGE SCALE GENOMIC DNA]</scope>
</reference>
<evidence type="ECO:0000313" key="3">
    <source>
        <dbReference type="EMBL" id="CAL8132260.1"/>
    </source>
</evidence>
<keyword evidence="4" id="KW-1185">Reference proteome</keyword>
<feature type="domain" description="Kazal-like" evidence="2">
    <location>
        <begin position="24"/>
        <end position="72"/>
    </location>
</feature>
<dbReference type="SUPFAM" id="SSF100895">
    <property type="entry name" value="Kazal-type serine protease inhibitors"/>
    <property type="match status" value="1"/>
</dbReference>
<feature type="signal peptide" evidence="1">
    <location>
        <begin position="1"/>
        <end position="24"/>
    </location>
</feature>
<accession>A0ABP1RPJ3</accession>
<dbReference type="Gene3D" id="3.30.60.30">
    <property type="match status" value="1"/>
</dbReference>
<dbReference type="PROSITE" id="PS51465">
    <property type="entry name" value="KAZAL_2"/>
    <property type="match status" value="1"/>
</dbReference>
<name>A0ABP1RPJ3_9HEXA</name>
<evidence type="ECO:0000256" key="1">
    <source>
        <dbReference type="SAM" id="SignalP"/>
    </source>
</evidence>
<keyword evidence="1" id="KW-0732">Signal</keyword>
<dbReference type="Proteomes" id="UP001642540">
    <property type="component" value="Unassembled WGS sequence"/>
</dbReference>
<protein>
    <recommendedName>
        <fullName evidence="2">Kazal-like domain-containing protein</fullName>
    </recommendedName>
</protein>